<accession>A0ABW4KUA9</accession>
<sequence>MRTPEEIALNAGGDLPRLVLPQPGVFAERALRLRQLAAGHPMRDYLLLMAVLAEAQHARLAGYPAVTLPTAAQADAASQRGEALLDASVWPRDAVWRDEWRALIRHALEHLPPDSPARPSVEAALSLTDEALETQAGRLLTGVSLGLDMALAPLVAAGLQLFFTRLVMATQAALPGAFGYTDDEGRCPCCASLPLASVTRVGGETEGHRYLHCTLCNAEWHMVRVKCTHCRGTGAVRFRSLEAVAAPDDAAAAKRPSIQAETCDDCGHYLKIVHMTQDVQVEPVADDLATLTLDLLVSDAGYARHGTNLLLLFGEADTDSADDTGEPPPAPRGPH</sequence>
<feature type="domain" description="FdhE central" evidence="3">
    <location>
        <begin position="187"/>
        <end position="224"/>
    </location>
</feature>
<dbReference type="InterPro" id="IPR056796">
    <property type="entry name" value="FdhE_C"/>
</dbReference>
<evidence type="ECO:0000259" key="4">
    <source>
        <dbReference type="Pfam" id="PF24860"/>
    </source>
</evidence>
<dbReference type="Pfam" id="PF24859">
    <property type="entry name" value="FdhE_central"/>
    <property type="match status" value="1"/>
</dbReference>
<dbReference type="InterPro" id="IPR056797">
    <property type="entry name" value="FdhE_central"/>
</dbReference>
<evidence type="ECO:0000256" key="1">
    <source>
        <dbReference type="ARBA" id="ARBA00022490"/>
    </source>
</evidence>
<evidence type="ECO:0000259" key="3">
    <source>
        <dbReference type="Pfam" id="PF24859"/>
    </source>
</evidence>
<evidence type="ECO:0000313" key="5">
    <source>
        <dbReference type="EMBL" id="MFD1710814.1"/>
    </source>
</evidence>
<dbReference type="InterPro" id="IPR024064">
    <property type="entry name" value="FdhE-like_sf"/>
</dbReference>
<proteinExistence type="predicted"/>
<feature type="domain" description="FdhE C-terminal" evidence="4">
    <location>
        <begin position="225"/>
        <end position="311"/>
    </location>
</feature>
<dbReference type="PANTHER" id="PTHR37689:SF1">
    <property type="entry name" value="PROTEIN FDHE"/>
    <property type="match status" value="1"/>
</dbReference>
<protein>
    <submittedName>
        <fullName evidence="5">Formate dehydrogenase accessory protein FdhE</fullName>
    </submittedName>
</protein>
<dbReference type="SUPFAM" id="SSF144020">
    <property type="entry name" value="FdhE-like"/>
    <property type="match status" value="1"/>
</dbReference>
<keyword evidence="1" id="KW-0963">Cytoplasm</keyword>
<dbReference type="Pfam" id="PF24860">
    <property type="entry name" value="FdhE_C"/>
    <property type="match status" value="1"/>
</dbReference>
<dbReference type="NCBIfam" id="TIGR01562">
    <property type="entry name" value="FdhE"/>
    <property type="match status" value="1"/>
</dbReference>
<evidence type="ECO:0000259" key="2">
    <source>
        <dbReference type="Pfam" id="PF04216"/>
    </source>
</evidence>
<dbReference type="PANTHER" id="PTHR37689">
    <property type="entry name" value="PROTEIN FDHE"/>
    <property type="match status" value="1"/>
</dbReference>
<evidence type="ECO:0000313" key="6">
    <source>
        <dbReference type="Proteomes" id="UP001597304"/>
    </source>
</evidence>
<dbReference type="Pfam" id="PF04216">
    <property type="entry name" value="FdhE_N"/>
    <property type="match status" value="1"/>
</dbReference>
<name>A0ABW4KUA9_9BURK</name>
<dbReference type="InterPro" id="IPR006452">
    <property type="entry name" value="Formate_DH_accessory"/>
</dbReference>
<dbReference type="RefSeq" id="WP_187265588.1">
    <property type="nucleotide sequence ID" value="NZ_JBHUEJ010000019.1"/>
</dbReference>
<dbReference type="Gene3D" id="3.90.1670.10">
    <property type="entry name" value="FdhE-like domain"/>
    <property type="match status" value="1"/>
</dbReference>
<dbReference type="InterPro" id="IPR056774">
    <property type="entry name" value="FdhE_N"/>
</dbReference>
<dbReference type="CDD" id="cd16341">
    <property type="entry name" value="FdhE"/>
    <property type="match status" value="1"/>
</dbReference>
<dbReference type="EMBL" id="JBHUEJ010000019">
    <property type="protein sequence ID" value="MFD1710814.1"/>
    <property type="molecule type" value="Genomic_DNA"/>
</dbReference>
<gene>
    <name evidence="5" type="primary">fdhE</name>
    <name evidence="5" type="ORF">ACFSF0_09380</name>
</gene>
<dbReference type="PIRSF" id="PIRSF018296">
    <property type="entry name" value="Format_dh_formtn"/>
    <property type="match status" value="1"/>
</dbReference>
<feature type="domain" description="FdhE N-terminal" evidence="2">
    <location>
        <begin position="16"/>
        <end position="169"/>
    </location>
</feature>
<reference evidence="6" key="1">
    <citation type="journal article" date="2019" name="Int. J. Syst. Evol. Microbiol.">
        <title>The Global Catalogue of Microorganisms (GCM) 10K type strain sequencing project: providing services to taxonomists for standard genome sequencing and annotation.</title>
        <authorList>
            <consortium name="The Broad Institute Genomics Platform"/>
            <consortium name="The Broad Institute Genome Sequencing Center for Infectious Disease"/>
            <person name="Wu L."/>
            <person name="Ma J."/>
        </authorList>
    </citation>
    <scope>NUCLEOTIDE SEQUENCE [LARGE SCALE GENOMIC DNA]</scope>
    <source>
        <strain evidence="6">LMG 29247</strain>
    </source>
</reference>
<comment type="caution">
    <text evidence="5">The sequence shown here is derived from an EMBL/GenBank/DDBJ whole genome shotgun (WGS) entry which is preliminary data.</text>
</comment>
<dbReference type="Proteomes" id="UP001597304">
    <property type="component" value="Unassembled WGS sequence"/>
</dbReference>
<organism evidence="5 6">
    <name type="scientific">Ottowia flava</name>
    <dbReference type="NCBI Taxonomy" id="2675430"/>
    <lineage>
        <taxon>Bacteria</taxon>
        <taxon>Pseudomonadati</taxon>
        <taxon>Pseudomonadota</taxon>
        <taxon>Betaproteobacteria</taxon>
        <taxon>Burkholderiales</taxon>
        <taxon>Comamonadaceae</taxon>
        <taxon>Ottowia</taxon>
    </lineage>
</organism>
<keyword evidence="6" id="KW-1185">Reference proteome</keyword>